<organism evidence="2 3">
    <name type="scientific">Colocasia esculenta</name>
    <name type="common">Wild taro</name>
    <name type="synonym">Arum esculentum</name>
    <dbReference type="NCBI Taxonomy" id="4460"/>
    <lineage>
        <taxon>Eukaryota</taxon>
        <taxon>Viridiplantae</taxon>
        <taxon>Streptophyta</taxon>
        <taxon>Embryophyta</taxon>
        <taxon>Tracheophyta</taxon>
        <taxon>Spermatophyta</taxon>
        <taxon>Magnoliopsida</taxon>
        <taxon>Liliopsida</taxon>
        <taxon>Araceae</taxon>
        <taxon>Aroideae</taxon>
        <taxon>Colocasieae</taxon>
        <taxon>Colocasia</taxon>
    </lineage>
</organism>
<reference evidence="2" key="1">
    <citation type="submission" date="2017-07" db="EMBL/GenBank/DDBJ databases">
        <title>Taro Niue Genome Assembly and Annotation.</title>
        <authorList>
            <person name="Atibalentja N."/>
            <person name="Keating K."/>
            <person name="Fields C.J."/>
        </authorList>
    </citation>
    <scope>NUCLEOTIDE SEQUENCE</scope>
    <source>
        <strain evidence="2">Niue_2</strain>
        <tissue evidence="2">Leaf</tissue>
    </source>
</reference>
<comment type="caution">
    <text evidence="2">The sequence shown here is derived from an EMBL/GenBank/DDBJ whole genome shotgun (WGS) entry which is preliminary data.</text>
</comment>
<evidence type="ECO:0000256" key="1">
    <source>
        <dbReference type="SAM" id="MobiDB-lite"/>
    </source>
</evidence>
<evidence type="ECO:0000313" key="3">
    <source>
        <dbReference type="Proteomes" id="UP000652761"/>
    </source>
</evidence>
<dbReference type="AlphaFoldDB" id="A0A843TI63"/>
<sequence length="75" mass="8351">MSGRSHHTTSTEHSFTSTPEKTGTQCTMRNRYPQRVQAPQRVKPQPTNLYTQATTTGKARVGKNDATTRERTTGS</sequence>
<feature type="compositionally biased region" description="Basic and acidic residues" evidence="1">
    <location>
        <begin position="62"/>
        <end position="75"/>
    </location>
</feature>
<feature type="compositionally biased region" description="Polar residues" evidence="1">
    <location>
        <begin position="19"/>
        <end position="28"/>
    </location>
</feature>
<feature type="compositionally biased region" description="Polar residues" evidence="1">
    <location>
        <begin position="45"/>
        <end position="57"/>
    </location>
</feature>
<proteinExistence type="predicted"/>
<dbReference type="Proteomes" id="UP000652761">
    <property type="component" value="Unassembled WGS sequence"/>
</dbReference>
<name>A0A843TI63_COLES</name>
<accession>A0A843TI63</accession>
<protein>
    <submittedName>
        <fullName evidence="2">Uncharacterized protein</fullName>
    </submittedName>
</protein>
<gene>
    <name evidence="2" type="ORF">Taro_002232</name>
</gene>
<evidence type="ECO:0000313" key="2">
    <source>
        <dbReference type="EMBL" id="MQL69936.1"/>
    </source>
</evidence>
<dbReference type="EMBL" id="NMUH01000051">
    <property type="protein sequence ID" value="MQL69936.1"/>
    <property type="molecule type" value="Genomic_DNA"/>
</dbReference>
<keyword evidence="3" id="KW-1185">Reference proteome</keyword>
<feature type="region of interest" description="Disordered" evidence="1">
    <location>
        <begin position="1"/>
        <end position="75"/>
    </location>
</feature>